<organism evidence="1 2">
    <name type="scientific">Flavobacterium kayseriense</name>
    <dbReference type="NCBI Taxonomy" id="2764714"/>
    <lineage>
        <taxon>Bacteria</taxon>
        <taxon>Pseudomonadati</taxon>
        <taxon>Bacteroidota</taxon>
        <taxon>Flavobacteriia</taxon>
        <taxon>Flavobacteriales</taxon>
        <taxon>Flavobacteriaceae</taxon>
        <taxon>Flavobacterium</taxon>
    </lineage>
</organism>
<gene>
    <name evidence="1" type="ORF">H8R23_07455</name>
</gene>
<dbReference type="PANTHER" id="PTHR48100:SF1">
    <property type="entry name" value="HISTIDINE PHOSPHATASE FAMILY PROTEIN-RELATED"/>
    <property type="match status" value="1"/>
</dbReference>
<evidence type="ECO:0000313" key="1">
    <source>
        <dbReference type="EMBL" id="MBC5841240.1"/>
    </source>
</evidence>
<dbReference type="SUPFAM" id="SSF53254">
    <property type="entry name" value="Phosphoglycerate mutase-like"/>
    <property type="match status" value="1"/>
</dbReference>
<dbReference type="CDD" id="cd07067">
    <property type="entry name" value="HP_PGM_like"/>
    <property type="match status" value="1"/>
</dbReference>
<dbReference type="RefSeq" id="WP_187009831.1">
    <property type="nucleotide sequence ID" value="NZ_JACRUI010000002.1"/>
</dbReference>
<dbReference type="Pfam" id="PF00300">
    <property type="entry name" value="His_Phos_1"/>
    <property type="match status" value="1"/>
</dbReference>
<comment type="caution">
    <text evidence="1">The sequence shown here is derived from an EMBL/GenBank/DDBJ whole genome shotgun (WGS) entry which is preliminary data.</text>
</comment>
<protein>
    <submittedName>
        <fullName evidence="1">Alpha-ribazole phosphatase family protein</fullName>
    </submittedName>
</protein>
<dbReference type="PANTHER" id="PTHR48100">
    <property type="entry name" value="BROAD-SPECIFICITY PHOSPHATASE YOR283W-RELATED"/>
    <property type="match status" value="1"/>
</dbReference>
<proteinExistence type="predicted"/>
<dbReference type="EMBL" id="JACRUJ010000002">
    <property type="protein sequence ID" value="MBC5841240.1"/>
    <property type="molecule type" value="Genomic_DNA"/>
</dbReference>
<reference evidence="1 2" key="1">
    <citation type="submission" date="2020-08" db="EMBL/GenBank/DDBJ databases">
        <title>Description of novel Flavobacterium F-380 isolate.</title>
        <authorList>
            <person name="Saticioglu I.B."/>
            <person name="Duman M."/>
            <person name="Altun S."/>
        </authorList>
    </citation>
    <scope>NUCLEOTIDE SEQUENCE [LARGE SCALE GENOMIC DNA]</scope>
    <source>
        <strain evidence="1 2">F-380</strain>
    </source>
</reference>
<dbReference type="Proteomes" id="UP000629963">
    <property type="component" value="Unassembled WGS sequence"/>
</dbReference>
<accession>A0ABR7J6U3</accession>
<dbReference type="SMART" id="SM00855">
    <property type="entry name" value="PGAM"/>
    <property type="match status" value="1"/>
</dbReference>
<dbReference type="InterPro" id="IPR013078">
    <property type="entry name" value="His_Pase_superF_clade-1"/>
</dbReference>
<evidence type="ECO:0000313" key="2">
    <source>
        <dbReference type="Proteomes" id="UP000629963"/>
    </source>
</evidence>
<sequence>MEVYLVRHTETVCEKGVCYGQTDVGIIEPFLPVFDNIKKQLPADAIYYSSPLLRCKILANHLSSEVLIDSRLMEMNFGDWELQKWDAIPEVDLNPWMADFVTKTVPNGESFLNLHNRVLDFLSNQLLVEESKPIVIVTHSGVIRSILCQQTNTPLKDAFNSKIDFGSVTKIELSPL</sequence>
<dbReference type="Gene3D" id="3.40.50.1240">
    <property type="entry name" value="Phosphoglycerate mutase-like"/>
    <property type="match status" value="1"/>
</dbReference>
<dbReference type="InterPro" id="IPR050275">
    <property type="entry name" value="PGM_Phosphatase"/>
</dbReference>
<dbReference type="InterPro" id="IPR029033">
    <property type="entry name" value="His_PPase_superfam"/>
</dbReference>
<name>A0ABR7J6U3_9FLAO</name>
<keyword evidence="2" id="KW-1185">Reference proteome</keyword>